<sequence>MDNHSRSRSNWKPDGFMSARCIKRIVFTNRMAAQEIMFAAPTRSYEARMMFKGNCGSSVQQLSRHRLCNARCRRGRSSFSTLNYFQELQECRVDQGRTTMTSTTELETLHNIRM</sequence>
<accession>A0ABP1AES3</accession>
<reference evidence="1" key="1">
    <citation type="submission" date="2024-03" db="EMBL/GenBank/DDBJ databases">
        <authorList>
            <consortium name="ELIXIR-Norway"/>
            <consortium name="Elixir Norway"/>
        </authorList>
    </citation>
    <scope>NUCLEOTIDE SEQUENCE</scope>
</reference>
<name>A0ABP1AES3_9BRYO</name>
<evidence type="ECO:0000313" key="2">
    <source>
        <dbReference type="Proteomes" id="UP001497522"/>
    </source>
</evidence>
<dbReference type="Proteomes" id="UP001497522">
    <property type="component" value="Chromosome 11"/>
</dbReference>
<protein>
    <submittedName>
        <fullName evidence="1">Uncharacterized protein</fullName>
    </submittedName>
</protein>
<proteinExistence type="predicted"/>
<keyword evidence="2" id="KW-1185">Reference proteome</keyword>
<gene>
    <name evidence="1" type="ORF">CSSPJE1EN2_LOCUS3922</name>
</gene>
<organism evidence="1 2">
    <name type="scientific">Sphagnum jensenii</name>
    <dbReference type="NCBI Taxonomy" id="128206"/>
    <lineage>
        <taxon>Eukaryota</taxon>
        <taxon>Viridiplantae</taxon>
        <taxon>Streptophyta</taxon>
        <taxon>Embryophyta</taxon>
        <taxon>Bryophyta</taxon>
        <taxon>Sphagnophytina</taxon>
        <taxon>Sphagnopsida</taxon>
        <taxon>Sphagnales</taxon>
        <taxon>Sphagnaceae</taxon>
        <taxon>Sphagnum</taxon>
    </lineage>
</organism>
<dbReference type="EMBL" id="OZ023712">
    <property type="protein sequence ID" value="CAK9860927.1"/>
    <property type="molecule type" value="Genomic_DNA"/>
</dbReference>
<evidence type="ECO:0000313" key="1">
    <source>
        <dbReference type="EMBL" id="CAK9860927.1"/>
    </source>
</evidence>